<feature type="domain" description="Solute-binding protein family 5" evidence="6">
    <location>
        <begin position="80"/>
        <end position="434"/>
    </location>
</feature>
<keyword evidence="3" id="KW-0813">Transport</keyword>
<evidence type="ECO:0000256" key="2">
    <source>
        <dbReference type="ARBA" id="ARBA00005695"/>
    </source>
</evidence>
<dbReference type="SUPFAM" id="SSF53850">
    <property type="entry name" value="Periplasmic binding protein-like II"/>
    <property type="match status" value="1"/>
</dbReference>
<dbReference type="PANTHER" id="PTHR30290">
    <property type="entry name" value="PERIPLASMIC BINDING COMPONENT OF ABC TRANSPORTER"/>
    <property type="match status" value="1"/>
</dbReference>
<evidence type="ECO:0000313" key="8">
    <source>
        <dbReference type="Proteomes" id="UP001315967"/>
    </source>
</evidence>
<protein>
    <submittedName>
        <fullName evidence="7">ABC transporter substrate-binding protein</fullName>
    </submittedName>
</protein>
<dbReference type="CDD" id="cd00995">
    <property type="entry name" value="PBP2_NikA_DppA_OppA_like"/>
    <property type="match status" value="1"/>
</dbReference>
<dbReference type="Gene3D" id="3.90.76.10">
    <property type="entry name" value="Dipeptide-binding Protein, Domain 1"/>
    <property type="match status" value="1"/>
</dbReference>
<keyword evidence="8" id="KW-1185">Reference proteome</keyword>
<feature type="signal peptide" evidence="5">
    <location>
        <begin position="1"/>
        <end position="27"/>
    </location>
</feature>
<dbReference type="InterPro" id="IPR030678">
    <property type="entry name" value="Peptide/Ni-bd"/>
</dbReference>
<feature type="chain" id="PRO_5047233641" evidence="5">
    <location>
        <begin position="28"/>
        <end position="522"/>
    </location>
</feature>
<evidence type="ECO:0000313" key="7">
    <source>
        <dbReference type="EMBL" id="UUX33399.1"/>
    </source>
</evidence>
<dbReference type="InterPro" id="IPR039424">
    <property type="entry name" value="SBP_5"/>
</dbReference>
<comment type="similarity">
    <text evidence="2">Belongs to the bacterial solute-binding protein 5 family.</text>
</comment>
<dbReference type="Pfam" id="PF00496">
    <property type="entry name" value="SBP_bac_5"/>
    <property type="match status" value="1"/>
</dbReference>
<evidence type="ECO:0000256" key="4">
    <source>
        <dbReference type="ARBA" id="ARBA00022729"/>
    </source>
</evidence>
<sequence length="522" mass="57265">MNSLKKLSLMLVATVLLLTGFNGRVYAQDEAATQGGTLNIGLSANPSSLDPVTYTSQYESNVIRQIGNTLITYSNDFSEFLPSLATDWEISEDGLVYTFNLRDDVHFQPGEYQDGRLMTAEDVKFSLERSVNDSALNRLSGVASVEVIDDTTVALHLDTPNAALLAMLTDVGNIIVPQEEVEGWGDQFAQHLVGTGPFMLSNIVSGQQIDLVRHDGYWGPTPNLDGVTFKVISDTNMMANSLLSGDIHIATDVRMQNRQIVEQAQGVRLESVPGMSTTYLDMNNVQGPTADPKVRQAIYMATNVEEIVNGVNQWGGAEVSYSPLPKASWGYMENASDFIPAYDPEAAKALLAETDYPDGFEIDLYLAEARVPYATIFQQQMQENLNIKVNINVQEWGTYSQTVSSNSAGMNIGGWSWFPDPYFYLNQIFHSNSIGSLGNGRGYSNEEVDALLDEALIETDQAVRTDLYKQVQEIVLGDYSRIELELSETANGISDSVQGYSVLANNSIIIVDSNGVNVSLNQ</sequence>
<evidence type="ECO:0000256" key="1">
    <source>
        <dbReference type="ARBA" id="ARBA00004196"/>
    </source>
</evidence>
<proteinExistence type="inferred from homology"/>
<gene>
    <name evidence="7" type="ORF">NRE15_10875</name>
</gene>
<evidence type="ECO:0000259" key="6">
    <source>
        <dbReference type="Pfam" id="PF00496"/>
    </source>
</evidence>
<dbReference type="InterPro" id="IPR000914">
    <property type="entry name" value="SBP_5_dom"/>
</dbReference>
<dbReference type="Gene3D" id="3.10.105.10">
    <property type="entry name" value="Dipeptide-binding Protein, Domain 3"/>
    <property type="match status" value="1"/>
</dbReference>
<evidence type="ECO:0000256" key="3">
    <source>
        <dbReference type="ARBA" id="ARBA00022448"/>
    </source>
</evidence>
<organism evidence="7 8">
    <name type="scientific">Fundicoccus culcitae</name>
    <dbReference type="NCBI Taxonomy" id="2969821"/>
    <lineage>
        <taxon>Bacteria</taxon>
        <taxon>Bacillati</taxon>
        <taxon>Bacillota</taxon>
        <taxon>Bacilli</taxon>
        <taxon>Lactobacillales</taxon>
        <taxon>Aerococcaceae</taxon>
        <taxon>Fundicoccus</taxon>
    </lineage>
</organism>
<dbReference type="EMBL" id="CP102453">
    <property type="protein sequence ID" value="UUX33399.1"/>
    <property type="molecule type" value="Genomic_DNA"/>
</dbReference>
<dbReference type="PIRSF" id="PIRSF002741">
    <property type="entry name" value="MppA"/>
    <property type="match status" value="1"/>
</dbReference>
<evidence type="ECO:0000256" key="5">
    <source>
        <dbReference type="SAM" id="SignalP"/>
    </source>
</evidence>
<comment type="subcellular location">
    <subcellularLocation>
        <location evidence="1">Cell envelope</location>
    </subcellularLocation>
</comment>
<reference evidence="7 8" key="1">
    <citation type="submission" date="2022-08" db="EMBL/GenBank/DDBJ databases">
        <title>Aerococcaceae sp. nov isolated from spoiled eye mask.</title>
        <authorList>
            <person name="Zhou G."/>
            <person name="Xie X.-B."/>
            <person name="Shi Q.-S."/>
            <person name="Wang Y.-S."/>
            <person name="Wen X."/>
            <person name="Peng H."/>
            <person name="Yang X.-J."/>
            <person name="Tao H.-B."/>
            <person name="Huang X.-M."/>
        </authorList>
    </citation>
    <scope>NUCLEOTIDE SEQUENCE [LARGE SCALE GENOMIC DNA]</scope>
    <source>
        <strain evidence="8">DM20194951</strain>
    </source>
</reference>
<name>A0ABY5P3T5_9LACT</name>
<keyword evidence="4 5" id="KW-0732">Signal</keyword>
<dbReference type="RefSeq" id="WP_313792900.1">
    <property type="nucleotide sequence ID" value="NZ_CP102453.1"/>
</dbReference>
<accession>A0ABY5P3T5</accession>
<dbReference type="Proteomes" id="UP001315967">
    <property type="component" value="Chromosome"/>
</dbReference>
<dbReference type="PANTHER" id="PTHR30290:SF10">
    <property type="entry name" value="PERIPLASMIC OLIGOPEPTIDE-BINDING PROTEIN-RELATED"/>
    <property type="match status" value="1"/>
</dbReference>
<dbReference type="Gene3D" id="3.40.190.10">
    <property type="entry name" value="Periplasmic binding protein-like II"/>
    <property type="match status" value="1"/>
</dbReference>